<dbReference type="AlphaFoldDB" id="A0AAV5SIU7"/>
<dbReference type="SUPFAM" id="SSF57302">
    <property type="entry name" value="Snake toxin-like"/>
    <property type="match status" value="1"/>
</dbReference>
<evidence type="ECO:0008006" key="4">
    <source>
        <dbReference type="Google" id="ProtNLM"/>
    </source>
</evidence>
<dbReference type="PANTHER" id="PTHR34721">
    <property type="entry name" value="PROTEIN CBG09734"/>
    <property type="match status" value="1"/>
</dbReference>
<evidence type="ECO:0000256" key="1">
    <source>
        <dbReference type="SAM" id="SignalP"/>
    </source>
</evidence>
<dbReference type="EMBL" id="BTSX01000002">
    <property type="protein sequence ID" value="GMS82998.1"/>
    <property type="molecule type" value="Genomic_DNA"/>
</dbReference>
<comment type="caution">
    <text evidence="2">The sequence shown here is derived from an EMBL/GenBank/DDBJ whole genome shotgun (WGS) entry which is preliminary data.</text>
</comment>
<feature type="non-terminal residue" evidence="2">
    <location>
        <position position="1"/>
    </location>
</feature>
<keyword evidence="1" id="KW-0732">Signal</keyword>
<protein>
    <recommendedName>
        <fullName evidence="4">UPAR/Ly6 domain-containing protein</fullName>
    </recommendedName>
</protein>
<dbReference type="Proteomes" id="UP001432027">
    <property type="component" value="Unassembled WGS sequence"/>
</dbReference>
<name>A0AAV5SIU7_9BILA</name>
<reference evidence="2" key="1">
    <citation type="submission" date="2023-10" db="EMBL/GenBank/DDBJ databases">
        <title>Genome assembly of Pristionchus species.</title>
        <authorList>
            <person name="Yoshida K."/>
            <person name="Sommer R.J."/>
        </authorList>
    </citation>
    <scope>NUCLEOTIDE SEQUENCE</scope>
    <source>
        <strain evidence="2">RS0144</strain>
    </source>
</reference>
<keyword evidence="3" id="KW-1185">Reference proteome</keyword>
<gene>
    <name evidence="2" type="ORF">PENTCL1PPCAC_5173</name>
</gene>
<evidence type="ECO:0000313" key="3">
    <source>
        <dbReference type="Proteomes" id="UP001432027"/>
    </source>
</evidence>
<dbReference type="InterPro" id="IPR045860">
    <property type="entry name" value="Snake_toxin-like_sf"/>
</dbReference>
<sequence length="116" mass="12078">FIAMKLLLPFLLSILSLLPLSPALKCYQENSMASTLTLRTITECESAEFCGSFDGTINGVSVRIAGCDEGNPRQCSKEGCGPVTFPVETDIPGVACCCKGELCNAAAAADPGNADL</sequence>
<dbReference type="PANTHER" id="PTHR34721:SF3">
    <property type="entry name" value="ACTIVIN_RECP DOMAIN-CONTAINING PROTEIN-RELATED"/>
    <property type="match status" value="1"/>
</dbReference>
<feature type="signal peptide" evidence="1">
    <location>
        <begin position="1"/>
        <end position="23"/>
    </location>
</feature>
<evidence type="ECO:0000313" key="2">
    <source>
        <dbReference type="EMBL" id="GMS82998.1"/>
    </source>
</evidence>
<feature type="chain" id="PRO_5043574032" description="UPAR/Ly6 domain-containing protein" evidence="1">
    <location>
        <begin position="24"/>
        <end position="116"/>
    </location>
</feature>
<proteinExistence type="predicted"/>
<accession>A0AAV5SIU7</accession>
<feature type="non-terminal residue" evidence="2">
    <location>
        <position position="116"/>
    </location>
</feature>
<organism evidence="2 3">
    <name type="scientific">Pristionchus entomophagus</name>
    <dbReference type="NCBI Taxonomy" id="358040"/>
    <lineage>
        <taxon>Eukaryota</taxon>
        <taxon>Metazoa</taxon>
        <taxon>Ecdysozoa</taxon>
        <taxon>Nematoda</taxon>
        <taxon>Chromadorea</taxon>
        <taxon>Rhabditida</taxon>
        <taxon>Rhabditina</taxon>
        <taxon>Diplogasteromorpha</taxon>
        <taxon>Diplogasteroidea</taxon>
        <taxon>Neodiplogasteridae</taxon>
        <taxon>Pristionchus</taxon>
    </lineage>
</organism>
<dbReference type="Gene3D" id="2.10.60.10">
    <property type="entry name" value="CD59"/>
    <property type="match status" value="1"/>
</dbReference>